<reference evidence="1" key="3">
    <citation type="journal article" date="2017" name="Nature">
        <title>Genome sequence of the progenitor of the wheat D genome Aegilops tauschii.</title>
        <authorList>
            <person name="Luo M.C."/>
            <person name="Gu Y.Q."/>
            <person name="Puiu D."/>
            <person name="Wang H."/>
            <person name="Twardziok S.O."/>
            <person name="Deal K.R."/>
            <person name="Huo N."/>
            <person name="Zhu T."/>
            <person name="Wang L."/>
            <person name="Wang Y."/>
            <person name="McGuire P.E."/>
            <person name="Liu S."/>
            <person name="Long H."/>
            <person name="Ramasamy R.K."/>
            <person name="Rodriguez J.C."/>
            <person name="Van S.L."/>
            <person name="Yuan L."/>
            <person name="Wang Z."/>
            <person name="Xia Z."/>
            <person name="Xiao L."/>
            <person name="Anderson O.D."/>
            <person name="Ouyang S."/>
            <person name="Liang Y."/>
            <person name="Zimin A.V."/>
            <person name="Pertea G."/>
            <person name="Qi P."/>
            <person name="Bennetzen J.L."/>
            <person name="Dai X."/>
            <person name="Dawson M.W."/>
            <person name="Muller H.G."/>
            <person name="Kugler K."/>
            <person name="Rivarola-Duarte L."/>
            <person name="Spannagl M."/>
            <person name="Mayer K.F.X."/>
            <person name="Lu F.H."/>
            <person name="Bevan M.W."/>
            <person name="Leroy P."/>
            <person name="Li P."/>
            <person name="You F.M."/>
            <person name="Sun Q."/>
            <person name="Liu Z."/>
            <person name="Lyons E."/>
            <person name="Wicker T."/>
            <person name="Salzberg S.L."/>
            <person name="Devos K.M."/>
            <person name="Dvorak J."/>
        </authorList>
    </citation>
    <scope>NUCLEOTIDE SEQUENCE [LARGE SCALE GENOMIC DNA]</scope>
    <source>
        <strain evidence="1">cv. AL8/78</strain>
    </source>
</reference>
<accession>A0A453SC65</accession>
<reference evidence="2" key="2">
    <citation type="journal article" date="2017" name="Nat. Plants">
        <title>The Aegilops tauschii genome reveals multiple impacts of transposons.</title>
        <authorList>
            <person name="Zhao G."/>
            <person name="Zou C."/>
            <person name="Li K."/>
            <person name="Wang K."/>
            <person name="Li T."/>
            <person name="Gao L."/>
            <person name="Zhang X."/>
            <person name="Wang H."/>
            <person name="Yang Z."/>
            <person name="Liu X."/>
            <person name="Jiang W."/>
            <person name="Mao L."/>
            <person name="Kong X."/>
            <person name="Jiao Y."/>
            <person name="Jia J."/>
        </authorList>
    </citation>
    <scope>NUCLEOTIDE SEQUENCE [LARGE SCALE GENOMIC DNA]</scope>
    <source>
        <strain evidence="2">cv. AL8/78</strain>
    </source>
</reference>
<evidence type="ECO:0000313" key="1">
    <source>
        <dbReference type="EnsemblPlants" id="AET7Gv20892300.3"/>
    </source>
</evidence>
<proteinExistence type="predicted"/>
<organism evidence="1 2">
    <name type="scientific">Aegilops tauschii subsp. strangulata</name>
    <name type="common">Goatgrass</name>
    <dbReference type="NCBI Taxonomy" id="200361"/>
    <lineage>
        <taxon>Eukaryota</taxon>
        <taxon>Viridiplantae</taxon>
        <taxon>Streptophyta</taxon>
        <taxon>Embryophyta</taxon>
        <taxon>Tracheophyta</taxon>
        <taxon>Spermatophyta</taxon>
        <taxon>Magnoliopsida</taxon>
        <taxon>Liliopsida</taxon>
        <taxon>Poales</taxon>
        <taxon>Poaceae</taxon>
        <taxon>BOP clade</taxon>
        <taxon>Pooideae</taxon>
        <taxon>Triticodae</taxon>
        <taxon>Triticeae</taxon>
        <taxon>Triticinae</taxon>
        <taxon>Aegilops</taxon>
    </lineage>
</organism>
<keyword evidence="2" id="KW-1185">Reference proteome</keyword>
<dbReference type="Gene3D" id="2.60.120.330">
    <property type="entry name" value="B-lactam Antibiotic, Isopenicillin N Synthase, Chain"/>
    <property type="match status" value="1"/>
</dbReference>
<evidence type="ECO:0008006" key="3">
    <source>
        <dbReference type="Google" id="ProtNLM"/>
    </source>
</evidence>
<dbReference type="Gramene" id="AET7Gv20892300.3">
    <property type="protein sequence ID" value="AET7Gv20892300.3"/>
    <property type="gene ID" value="AET7Gv20892300"/>
</dbReference>
<evidence type="ECO:0000313" key="2">
    <source>
        <dbReference type="Proteomes" id="UP000015105"/>
    </source>
</evidence>
<name>A0A453SC65_AEGTS</name>
<reference evidence="1" key="4">
    <citation type="submission" date="2019-03" db="UniProtKB">
        <authorList>
            <consortium name="EnsemblPlants"/>
        </authorList>
    </citation>
    <scope>IDENTIFICATION</scope>
</reference>
<dbReference type="SUPFAM" id="SSF51197">
    <property type="entry name" value="Clavaminate synthase-like"/>
    <property type="match status" value="1"/>
</dbReference>
<reference evidence="2" key="1">
    <citation type="journal article" date="2014" name="Science">
        <title>Ancient hybridizations among the ancestral genomes of bread wheat.</title>
        <authorList>
            <consortium name="International Wheat Genome Sequencing Consortium,"/>
            <person name="Marcussen T."/>
            <person name="Sandve S.R."/>
            <person name="Heier L."/>
            <person name="Spannagl M."/>
            <person name="Pfeifer M."/>
            <person name="Jakobsen K.S."/>
            <person name="Wulff B.B."/>
            <person name="Steuernagel B."/>
            <person name="Mayer K.F."/>
            <person name="Olsen O.A."/>
        </authorList>
    </citation>
    <scope>NUCLEOTIDE SEQUENCE [LARGE SCALE GENOMIC DNA]</scope>
    <source>
        <strain evidence="2">cv. AL8/78</strain>
    </source>
</reference>
<dbReference type="InterPro" id="IPR027443">
    <property type="entry name" value="IPNS-like_sf"/>
</dbReference>
<sequence>MSYMARRDQRHFRFSMMPSHCCHLFCTITLCQLENHGINDDLMDRTKELVNKHYDQNMENNFYSSEIAKTIGPDKVTSNVDWECSFMYHHQPKSNIHDIPELLR</sequence>
<reference evidence="1" key="5">
    <citation type="journal article" date="2021" name="G3 (Bethesda)">
        <title>Aegilops tauschii genome assembly Aet v5.0 features greater sequence contiguity and improved annotation.</title>
        <authorList>
            <person name="Wang L."/>
            <person name="Zhu T."/>
            <person name="Rodriguez J.C."/>
            <person name="Deal K.R."/>
            <person name="Dubcovsky J."/>
            <person name="McGuire P.E."/>
            <person name="Lux T."/>
            <person name="Spannagl M."/>
            <person name="Mayer K.F.X."/>
            <person name="Baldrich P."/>
            <person name="Meyers B.C."/>
            <person name="Huo N."/>
            <person name="Gu Y.Q."/>
            <person name="Zhou H."/>
            <person name="Devos K.M."/>
            <person name="Bennetzen J.L."/>
            <person name="Unver T."/>
            <person name="Budak H."/>
            <person name="Gulick P.J."/>
            <person name="Galiba G."/>
            <person name="Kalapos B."/>
            <person name="Nelson D.R."/>
            <person name="Li P."/>
            <person name="You F.M."/>
            <person name="Luo M.C."/>
            <person name="Dvorak J."/>
        </authorList>
    </citation>
    <scope>NUCLEOTIDE SEQUENCE [LARGE SCALE GENOMIC DNA]</scope>
    <source>
        <strain evidence="1">cv. AL8/78</strain>
    </source>
</reference>
<protein>
    <recommendedName>
        <fullName evidence="3">Non-haem dioxygenase N-terminal domain-containing protein</fullName>
    </recommendedName>
</protein>
<dbReference type="EnsemblPlants" id="AET7Gv20892300.3">
    <property type="protein sequence ID" value="AET7Gv20892300.3"/>
    <property type="gene ID" value="AET7Gv20892300"/>
</dbReference>
<dbReference type="Proteomes" id="UP000015105">
    <property type="component" value="Chromosome 7D"/>
</dbReference>
<dbReference type="AlphaFoldDB" id="A0A453SC65"/>